<protein>
    <submittedName>
        <fullName evidence="2">Uncharacterized protein</fullName>
    </submittedName>
</protein>
<evidence type="ECO:0000256" key="1">
    <source>
        <dbReference type="SAM" id="Phobius"/>
    </source>
</evidence>
<dbReference type="EMBL" id="JACADJ010000135">
    <property type="protein sequence ID" value="NWH06896.1"/>
    <property type="molecule type" value="Genomic_DNA"/>
</dbReference>
<keyword evidence="3" id="KW-1185">Reference proteome</keyword>
<comment type="caution">
    <text evidence="2">The sequence shown here is derived from an EMBL/GenBank/DDBJ whole genome shotgun (WGS) entry which is preliminary data.</text>
</comment>
<evidence type="ECO:0000313" key="2">
    <source>
        <dbReference type="EMBL" id="NWH06896.1"/>
    </source>
</evidence>
<keyword evidence="1" id="KW-1133">Transmembrane helix</keyword>
<keyword evidence="1" id="KW-0472">Membrane</keyword>
<dbReference type="Proteomes" id="UP000553343">
    <property type="component" value="Unassembled WGS sequence"/>
</dbReference>
<name>A0A850TH33_9BACT</name>
<evidence type="ECO:0000313" key="3">
    <source>
        <dbReference type="Proteomes" id="UP000553343"/>
    </source>
</evidence>
<feature type="transmembrane region" description="Helical" evidence="1">
    <location>
        <begin position="6"/>
        <end position="26"/>
    </location>
</feature>
<sequence length="133" mass="15638">MKNKILIHGFVILIIMAISTPTMAFYSRGKVFKDISYEHLEINKKTGKVTCKLINNSASTIKIFVKAQFCNIHDEYFDQVYIQKTIPPRSSKKIRESLYNFNKYSLNAHHINWYVRFYKIDTKVIINRLGDVD</sequence>
<proteinExistence type="predicted"/>
<organism evidence="2 3">
    <name type="scientific">Desulfobacter latus</name>
    <dbReference type="NCBI Taxonomy" id="2292"/>
    <lineage>
        <taxon>Bacteria</taxon>
        <taxon>Pseudomonadati</taxon>
        <taxon>Thermodesulfobacteriota</taxon>
        <taxon>Desulfobacteria</taxon>
        <taxon>Desulfobacterales</taxon>
        <taxon>Desulfobacteraceae</taxon>
        <taxon>Desulfobacter</taxon>
    </lineage>
</organism>
<dbReference type="RefSeq" id="WP_178368341.1">
    <property type="nucleotide sequence ID" value="NZ_JACADJ010000135.1"/>
</dbReference>
<accession>A0A850TH33</accession>
<dbReference type="AlphaFoldDB" id="A0A850TH33"/>
<gene>
    <name evidence="2" type="ORF">HXW94_18260</name>
</gene>
<reference evidence="2 3" key="1">
    <citation type="submission" date="2020-06" db="EMBL/GenBank/DDBJ databases">
        <title>High-quality draft genome of sulfate reducer Desulfobacter latus type strain AcrS2 isolated from marine sediment.</title>
        <authorList>
            <person name="Hoppe M."/>
            <person name="Larsen C.K."/>
            <person name="Marshall I.P.G."/>
            <person name="Schramm A."/>
            <person name="Marietou A.G."/>
        </authorList>
    </citation>
    <scope>NUCLEOTIDE SEQUENCE [LARGE SCALE GENOMIC DNA]</scope>
    <source>
        <strain evidence="2 3">AcRS2</strain>
    </source>
</reference>
<keyword evidence="1" id="KW-0812">Transmembrane</keyword>